<dbReference type="EMBL" id="UINC01011653">
    <property type="protein sequence ID" value="SVA51289.1"/>
    <property type="molecule type" value="Genomic_DNA"/>
</dbReference>
<feature type="transmembrane region" description="Helical" evidence="1">
    <location>
        <begin position="6"/>
        <end position="26"/>
    </location>
</feature>
<reference evidence="2" key="1">
    <citation type="submission" date="2018-05" db="EMBL/GenBank/DDBJ databases">
        <authorList>
            <person name="Lanie J.A."/>
            <person name="Ng W.-L."/>
            <person name="Kazmierczak K.M."/>
            <person name="Andrzejewski T.M."/>
            <person name="Davidsen T.M."/>
            <person name="Wayne K.J."/>
            <person name="Tettelin H."/>
            <person name="Glass J.I."/>
            <person name="Rusch D."/>
            <person name="Podicherti R."/>
            <person name="Tsui H.-C.T."/>
            <person name="Winkler M.E."/>
        </authorList>
    </citation>
    <scope>NUCLEOTIDE SEQUENCE</scope>
</reference>
<evidence type="ECO:0000313" key="2">
    <source>
        <dbReference type="EMBL" id="SVA51289.1"/>
    </source>
</evidence>
<dbReference type="AlphaFoldDB" id="A0A381WFJ4"/>
<keyword evidence="1" id="KW-0812">Transmembrane</keyword>
<keyword evidence="1" id="KW-0472">Membrane</keyword>
<gene>
    <name evidence="2" type="ORF">METZ01_LOCUS104143</name>
</gene>
<accession>A0A381WFJ4</accession>
<keyword evidence="1" id="KW-1133">Transmembrane helix</keyword>
<protein>
    <submittedName>
        <fullName evidence="2">Uncharacterized protein</fullName>
    </submittedName>
</protein>
<evidence type="ECO:0000256" key="1">
    <source>
        <dbReference type="SAM" id="Phobius"/>
    </source>
</evidence>
<organism evidence="2">
    <name type="scientific">marine metagenome</name>
    <dbReference type="NCBI Taxonomy" id="408172"/>
    <lineage>
        <taxon>unclassified sequences</taxon>
        <taxon>metagenomes</taxon>
        <taxon>ecological metagenomes</taxon>
    </lineage>
</organism>
<proteinExistence type="predicted"/>
<sequence length="51" mass="5686">MIVIGVTSVIFHASVLCYKIVLWVMIGLQYRRPRLGGGVASPWYLDYNASA</sequence>
<name>A0A381WFJ4_9ZZZZ</name>